<evidence type="ECO:0000256" key="2">
    <source>
        <dbReference type="SAM" id="SignalP"/>
    </source>
</evidence>
<dbReference type="GO" id="GO:0004672">
    <property type="term" value="F:protein kinase activity"/>
    <property type="evidence" value="ECO:0007669"/>
    <property type="project" value="InterPro"/>
</dbReference>
<name>A0A445EDD5_ARAHY</name>
<dbReference type="SUPFAM" id="SSF56112">
    <property type="entry name" value="Protein kinase-like (PK-like)"/>
    <property type="match status" value="1"/>
</dbReference>
<dbReference type="Gene3D" id="3.30.200.20">
    <property type="entry name" value="Phosphorylase Kinase, domain 1"/>
    <property type="match status" value="1"/>
</dbReference>
<dbReference type="Gene3D" id="1.10.510.10">
    <property type="entry name" value="Transferase(Phosphotransferase) domain 1"/>
    <property type="match status" value="1"/>
</dbReference>
<dbReference type="InterPro" id="IPR000719">
    <property type="entry name" value="Prot_kinase_dom"/>
</dbReference>
<dbReference type="AlphaFoldDB" id="A0A445EDD5"/>
<dbReference type="Pfam" id="PF07714">
    <property type="entry name" value="PK_Tyr_Ser-Thr"/>
    <property type="match status" value="1"/>
</dbReference>
<dbReference type="PROSITE" id="PS50011">
    <property type="entry name" value="PROTEIN_KINASE_DOM"/>
    <property type="match status" value="1"/>
</dbReference>
<dbReference type="InterPro" id="IPR001245">
    <property type="entry name" value="Ser-Thr/Tyr_kinase_cat_dom"/>
</dbReference>
<evidence type="ECO:0000256" key="1">
    <source>
        <dbReference type="ARBA" id="ARBA00004479"/>
    </source>
</evidence>
<dbReference type="EMBL" id="SDMP01000002">
    <property type="protein sequence ID" value="RYR73500.1"/>
    <property type="molecule type" value="Genomic_DNA"/>
</dbReference>
<comment type="caution">
    <text evidence="4">The sequence shown here is derived from an EMBL/GenBank/DDBJ whole genome shotgun (WGS) entry which is preliminary data.</text>
</comment>
<protein>
    <recommendedName>
        <fullName evidence="3">Protein kinase domain-containing protein</fullName>
    </recommendedName>
</protein>
<dbReference type="InterPro" id="IPR011009">
    <property type="entry name" value="Kinase-like_dom_sf"/>
</dbReference>
<dbReference type="PANTHER" id="PTHR48006">
    <property type="entry name" value="LEUCINE-RICH REPEAT-CONTAINING PROTEIN DDB_G0281931-RELATED"/>
    <property type="match status" value="1"/>
</dbReference>
<gene>
    <name evidence="4" type="ORF">Ahy_A02g007870</name>
</gene>
<feature type="chain" id="PRO_5019476046" description="Protein kinase domain-containing protein" evidence="2">
    <location>
        <begin position="17"/>
        <end position="197"/>
    </location>
</feature>
<evidence type="ECO:0000313" key="4">
    <source>
        <dbReference type="EMBL" id="RYR73500.1"/>
    </source>
</evidence>
<evidence type="ECO:0000259" key="3">
    <source>
        <dbReference type="PROSITE" id="PS50011"/>
    </source>
</evidence>
<evidence type="ECO:0000313" key="5">
    <source>
        <dbReference type="Proteomes" id="UP000289738"/>
    </source>
</evidence>
<reference evidence="4 5" key="1">
    <citation type="submission" date="2019-01" db="EMBL/GenBank/DDBJ databases">
        <title>Sequencing of cultivated peanut Arachis hypogaea provides insights into genome evolution and oil improvement.</title>
        <authorList>
            <person name="Chen X."/>
        </authorList>
    </citation>
    <scope>NUCLEOTIDE SEQUENCE [LARGE SCALE GENOMIC DNA]</scope>
    <source>
        <strain evidence="5">cv. Fuhuasheng</strain>
        <tissue evidence="4">Leaves</tissue>
    </source>
</reference>
<feature type="signal peptide" evidence="2">
    <location>
        <begin position="1"/>
        <end position="16"/>
    </location>
</feature>
<comment type="subcellular location">
    <subcellularLocation>
        <location evidence="1">Membrane</location>
        <topology evidence="1">Single-pass type I membrane protein</topology>
    </subcellularLocation>
</comment>
<dbReference type="GO" id="GO:0005524">
    <property type="term" value="F:ATP binding"/>
    <property type="evidence" value="ECO:0007669"/>
    <property type="project" value="InterPro"/>
</dbReference>
<keyword evidence="2" id="KW-0732">Signal</keyword>
<proteinExistence type="predicted"/>
<accession>A0A445EDD5</accession>
<dbReference type="InterPro" id="IPR051824">
    <property type="entry name" value="LRR_Rcpt-Like_S/T_Kinase"/>
</dbReference>
<feature type="domain" description="Protein kinase" evidence="3">
    <location>
        <begin position="1"/>
        <end position="197"/>
    </location>
</feature>
<dbReference type="Proteomes" id="UP000289738">
    <property type="component" value="Chromosome A02"/>
</dbReference>
<sequence length="197" mass="21966">MLMFSPIFAAITVAIAAFTQHCHHHFYCRHTTLFGLLRCCVSSLPLRTTQSKFSAIYKRVLRDGSSVVIRSINVTCCIPEEIEFLKGLSLLTSLRHENIIKMRGFCYSSSRGLGYLHSNEASKPTMVHQNILVEKVLLDNQFNPLIMDAGFPKLLADDIVYSAPKVGAAMGYLAPEYITTGRITEKSDVYAFGVIVL</sequence>
<dbReference type="GO" id="GO:0016020">
    <property type="term" value="C:membrane"/>
    <property type="evidence" value="ECO:0007669"/>
    <property type="project" value="UniProtKB-SubCell"/>
</dbReference>
<keyword evidence="5" id="KW-1185">Reference proteome</keyword>
<organism evidence="4 5">
    <name type="scientific">Arachis hypogaea</name>
    <name type="common">Peanut</name>
    <dbReference type="NCBI Taxonomy" id="3818"/>
    <lineage>
        <taxon>Eukaryota</taxon>
        <taxon>Viridiplantae</taxon>
        <taxon>Streptophyta</taxon>
        <taxon>Embryophyta</taxon>
        <taxon>Tracheophyta</taxon>
        <taxon>Spermatophyta</taxon>
        <taxon>Magnoliopsida</taxon>
        <taxon>eudicotyledons</taxon>
        <taxon>Gunneridae</taxon>
        <taxon>Pentapetalae</taxon>
        <taxon>rosids</taxon>
        <taxon>fabids</taxon>
        <taxon>Fabales</taxon>
        <taxon>Fabaceae</taxon>
        <taxon>Papilionoideae</taxon>
        <taxon>50 kb inversion clade</taxon>
        <taxon>dalbergioids sensu lato</taxon>
        <taxon>Dalbergieae</taxon>
        <taxon>Pterocarpus clade</taxon>
        <taxon>Arachis</taxon>
    </lineage>
</organism>
<dbReference type="OrthoDB" id="676979at2759"/>
<dbReference type="PANTHER" id="PTHR48006:SF76">
    <property type="entry name" value="LRR RECEPTOR-LIKE KINASE"/>
    <property type="match status" value="1"/>
</dbReference>